<dbReference type="AlphaFoldDB" id="A0A1G6YHI2"/>
<dbReference type="STRING" id="1045774.SAMN05421872_11252"/>
<gene>
    <name evidence="1" type="ORF">SAMN05421872_11252</name>
</gene>
<proteinExistence type="predicted"/>
<evidence type="ECO:0000313" key="2">
    <source>
        <dbReference type="Proteomes" id="UP000199034"/>
    </source>
</evidence>
<evidence type="ECO:0008006" key="3">
    <source>
        <dbReference type="Google" id="ProtNLM"/>
    </source>
</evidence>
<dbReference type="Proteomes" id="UP000199034">
    <property type="component" value="Unassembled WGS sequence"/>
</dbReference>
<keyword evidence="2" id="KW-1185">Reference proteome</keyword>
<name>A0A1G6YHI2_9ACTN</name>
<evidence type="ECO:0000313" key="1">
    <source>
        <dbReference type="EMBL" id="SDD89859.1"/>
    </source>
</evidence>
<reference evidence="1 2" key="1">
    <citation type="submission" date="2016-10" db="EMBL/GenBank/DDBJ databases">
        <authorList>
            <person name="de Groot N.N."/>
        </authorList>
    </citation>
    <scope>NUCLEOTIDE SEQUENCE [LARGE SCALE GENOMIC DNA]</scope>
    <source>
        <strain evidence="1 2">CGMCC 4.6858</strain>
    </source>
</reference>
<accession>A0A1G6YHI2</accession>
<organism evidence="1 2">
    <name type="scientific">Nocardioides lianchengensis</name>
    <dbReference type="NCBI Taxonomy" id="1045774"/>
    <lineage>
        <taxon>Bacteria</taxon>
        <taxon>Bacillati</taxon>
        <taxon>Actinomycetota</taxon>
        <taxon>Actinomycetes</taxon>
        <taxon>Propionibacteriales</taxon>
        <taxon>Nocardioidaceae</taxon>
        <taxon>Nocardioides</taxon>
    </lineage>
</organism>
<sequence>MRRRTVEDWRREVFRSRTLKDHAKVVLLDLADQMRADLRVSVPRETIAKRVGKSERGVTRSISDAHEAGFLDTVVSGRKYVTAVYAATFPSDLRATHGVPLRTEEEAADGVLSGTFFSPLRTTTSVPLRTPIQALSGTHAVPPIEERTCPVGPTDRNVGSKERAEGHVVRFPATGCRWHEHLCPDDCADHPDNREASA</sequence>
<protein>
    <recommendedName>
        <fullName evidence="3">Helix-turn-helix domain-containing protein</fullName>
    </recommendedName>
</protein>
<dbReference type="EMBL" id="FMZM01000012">
    <property type="protein sequence ID" value="SDD89859.1"/>
    <property type="molecule type" value="Genomic_DNA"/>
</dbReference>